<sequence>MADVLSSRTDLYNPTSNSITDVGASNAVQQPMVPTLPPDVDPTKVQLAYGRRAVPKLISELTSEHLFVRQRALVFLADLFHDPRNVAQGLSEGIVDKITRMLSESDLTVRQKVTECFLTLSGHAVGRTGIIENETLMPLSKLFEDQDDLVRKQVHETFARTTTQQAGVDSLLSFALFTPLIQKLSTERTEIKIPILETCYNCIRLGREPSMPRDALESGAMEALTGLVKKELVMGVKVAGARCIMMLSFYPEAKRIACREQTVPVLIDLLVARKAEVRAAAAGALMSITIDCDAKRLMVRENALPTLVELLSDQNESVLLNVIKTITNCAEDYRGRFQLHGALKQLQNFTESKNTQLAEAARRAIAVITWRP</sequence>
<reference evidence="2" key="1">
    <citation type="submission" date="2020-05" db="EMBL/GenBank/DDBJ databases">
        <title>Phylogenomic resolution of chytrid fungi.</title>
        <authorList>
            <person name="Stajich J.E."/>
            <person name="Amses K."/>
            <person name="Simmons R."/>
            <person name="Seto K."/>
            <person name="Myers J."/>
            <person name="Bonds A."/>
            <person name="Quandt C.A."/>
            <person name="Barry K."/>
            <person name="Liu P."/>
            <person name="Grigoriev I."/>
            <person name="Longcore J.E."/>
            <person name="James T.Y."/>
        </authorList>
    </citation>
    <scope>NUCLEOTIDE SEQUENCE</scope>
    <source>
        <strain evidence="2">JEL0318</strain>
    </source>
</reference>
<dbReference type="InterPro" id="IPR000225">
    <property type="entry name" value="Armadillo"/>
</dbReference>
<dbReference type="SUPFAM" id="SSF48371">
    <property type="entry name" value="ARM repeat"/>
    <property type="match status" value="1"/>
</dbReference>
<accession>A0AAD5SL91</accession>
<evidence type="ECO:0000313" key="3">
    <source>
        <dbReference type="Proteomes" id="UP001212841"/>
    </source>
</evidence>
<organism evidence="2 3">
    <name type="scientific">Rhizophlyctis rosea</name>
    <dbReference type="NCBI Taxonomy" id="64517"/>
    <lineage>
        <taxon>Eukaryota</taxon>
        <taxon>Fungi</taxon>
        <taxon>Fungi incertae sedis</taxon>
        <taxon>Chytridiomycota</taxon>
        <taxon>Chytridiomycota incertae sedis</taxon>
        <taxon>Chytridiomycetes</taxon>
        <taxon>Rhizophlyctidales</taxon>
        <taxon>Rhizophlyctidaceae</taxon>
        <taxon>Rhizophlyctis</taxon>
    </lineage>
</organism>
<name>A0AAD5SL91_9FUNG</name>
<dbReference type="SMART" id="SM00185">
    <property type="entry name" value="ARM"/>
    <property type="match status" value="3"/>
</dbReference>
<proteinExistence type="predicted"/>
<dbReference type="InterPro" id="IPR016024">
    <property type="entry name" value="ARM-type_fold"/>
</dbReference>
<dbReference type="PROSITE" id="PS50176">
    <property type="entry name" value="ARM_REPEAT"/>
    <property type="match status" value="1"/>
</dbReference>
<keyword evidence="3" id="KW-1185">Reference proteome</keyword>
<evidence type="ECO:0000313" key="2">
    <source>
        <dbReference type="EMBL" id="KAJ3052915.1"/>
    </source>
</evidence>
<dbReference type="InterPro" id="IPR011989">
    <property type="entry name" value="ARM-like"/>
</dbReference>
<dbReference type="PANTHER" id="PTHR15599:SF1">
    <property type="entry name" value="RADIAL SPOKE HEAD 14 HOMOLOG"/>
    <property type="match status" value="1"/>
</dbReference>
<evidence type="ECO:0000256" key="1">
    <source>
        <dbReference type="PROSITE-ProRule" id="PRU00259"/>
    </source>
</evidence>
<dbReference type="Proteomes" id="UP001212841">
    <property type="component" value="Unassembled WGS sequence"/>
</dbReference>
<dbReference type="AlphaFoldDB" id="A0AAD5SL91"/>
<dbReference type="EMBL" id="JADGJD010000254">
    <property type="protein sequence ID" value="KAJ3052915.1"/>
    <property type="molecule type" value="Genomic_DNA"/>
</dbReference>
<dbReference type="Gene3D" id="1.25.10.10">
    <property type="entry name" value="Leucine-rich Repeat Variant"/>
    <property type="match status" value="1"/>
</dbReference>
<protein>
    <submittedName>
        <fullName evidence="2">Radial spoke head 14</fullName>
    </submittedName>
</protein>
<feature type="repeat" description="ARM" evidence="1">
    <location>
        <begin position="261"/>
        <end position="303"/>
    </location>
</feature>
<dbReference type="Pfam" id="PF00514">
    <property type="entry name" value="Arm"/>
    <property type="match status" value="1"/>
</dbReference>
<dbReference type="InterPro" id="IPR042856">
    <property type="entry name" value="RSP14"/>
</dbReference>
<gene>
    <name evidence="2" type="primary">RTDR1</name>
    <name evidence="2" type="ORF">HK097_005416</name>
</gene>
<comment type="caution">
    <text evidence="2">The sequence shown here is derived from an EMBL/GenBank/DDBJ whole genome shotgun (WGS) entry which is preliminary data.</text>
</comment>
<dbReference type="PANTHER" id="PTHR15599">
    <property type="entry name" value="RTDR1"/>
    <property type="match status" value="1"/>
</dbReference>